<evidence type="ECO:0000313" key="6">
    <source>
        <dbReference type="Proteomes" id="UP000018417"/>
    </source>
</evidence>
<dbReference type="Proteomes" id="UP000018417">
    <property type="component" value="Unassembled WGS sequence"/>
</dbReference>
<dbReference type="GO" id="GO:0007155">
    <property type="term" value="P:cell adhesion"/>
    <property type="evidence" value="ECO:0007669"/>
    <property type="project" value="InterPro"/>
</dbReference>
<dbReference type="Pfam" id="PF07963">
    <property type="entry name" value="N_methyl"/>
    <property type="match status" value="1"/>
</dbReference>
<keyword evidence="4" id="KW-0472">Membrane</keyword>
<feature type="transmembrane region" description="Helical" evidence="4">
    <location>
        <begin position="7"/>
        <end position="31"/>
    </location>
</feature>
<comment type="similarity">
    <text evidence="1 3">Belongs to the N-Me-Phe pilin family.</text>
</comment>
<dbReference type="EMBL" id="APQK01000009">
    <property type="protein sequence ID" value="ENW05857.1"/>
    <property type="molecule type" value="Genomic_DNA"/>
</dbReference>
<accession>N9E6P2</accession>
<dbReference type="SUPFAM" id="SSF54523">
    <property type="entry name" value="Pili subunits"/>
    <property type="match status" value="1"/>
</dbReference>
<evidence type="ECO:0000256" key="2">
    <source>
        <dbReference type="ARBA" id="ARBA00022481"/>
    </source>
</evidence>
<reference evidence="5 6" key="1">
    <citation type="submission" date="2013-02" db="EMBL/GenBank/DDBJ databases">
        <title>The Genome Sequence of Acinetobacter beijerinckii ANC 3835.</title>
        <authorList>
            <consortium name="The Broad Institute Genome Sequencing Platform"/>
            <consortium name="The Broad Institute Genome Sequencing Center for Infectious Disease"/>
            <person name="Cerqueira G."/>
            <person name="Feldgarden M."/>
            <person name="Courvalin P."/>
            <person name="Perichon B."/>
            <person name="Grillot-Courvalin C."/>
            <person name="Clermont D."/>
            <person name="Rocha E."/>
            <person name="Yoon E.-J."/>
            <person name="Nemec A."/>
            <person name="Walker B."/>
            <person name="Young S.K."/>
            <person name="Zeng Q."/>
            <person name="Gargeya S."/>
            <person name="Fitzgerald M."/>
            <person name="Haas B."/>
            <person name="Abouelleil A."/>
            <person name="Alvarado L."/>
            <person name="Arachchi H.M."/>
            <person name="Berlin A.M."/>
            <person name="Chapman S.B."/>
            <person name="Dewar J."/>
            <person name="Goldberg J."/>
            <person name="Griggs A."/>
            <person name="Gujja S."/>
            <person name="Hansen M."/>
            <person name="Howarth C."/>
            <person name="Imamovic A."/>
            <person name="Larimer J."/>
            <person name="McCowan C."/>
            <person name="Murphy C."/>
            <person name="Neiman D."/>
            <person name="Pearson M."/>
            <person name="Priest M."/>
            <person name="Roberts A."/>
            <person name="Saif S."/>
            <person name="Shea T."/>
            <person name="Sisk P."/>
            <person name="Sykes S."/>
            <person name="Wortman J."/>
            <person name="Nusbaum C."/>
            <person name="Birren B."/>
        </authorList>
    </citation>
    <scope>NUCLEOTIDE SEQUENCE [LARGE SCALE GENOMIC DNA]</scope>
    <source>
        <strain evidence="5 6">ANC 3835</strain>
    </source>
</reference>
<dbReference type="InterPro" id="IPR045584">
    <property type="entry name" value="Pilin-like"/>
</dbReference>
<evidence type="ECO:0000256" key="4">
    <source>
        <dbReference type="SAM" id="Phobius"/>
    </source>
</evidence>
<keyword evidence="4" id="KW-1133">Transmembrane helix</keyword>
<name>N9E6P2_9GAMM</name>
<dbReference type="PATRIC" id="fig|1217649.3.peg.671"/>
<gene>
    <name evidence="5" type="ORF">F934_00707</name>
</gene>
<evidence type="ECO:0000256" key="1">
    <source>
        <dbReference type="ARBA" id="ARBA00005233"/>
    </source>
</evidence>
<dbReference type="AlphaFoldDB" id="N9E6P2"/>
<dbReference type="PROSITE" id="PS00409">
    <property type="entry name" value="PROKAR_NTER_METHYL"/>
    <property type="match status" value="1"/>
</dbReference>
<dbReference type="GO" id="GO:0009289">
    <property type="term" value="C:pilus"/>
    <property type="evidence" value="ECO:0007669"/>
    <property type="project" value="InterPro"/>
</dbReference>
<evidence type="ECO:0000256" key="3">
    <source>
        <dbReference type="RuleBase" id="RU000389"/>
    </source>
</evidence>
<organism evidence="5 6">
    <name type="scientific">Acinetobacter beijerinckii ANC 3835</name>
    <dbReference type="NCBI Taxonomy" id="1217649"/>
    <lineage>
        <taxon>Bacteria</taxon>
        <taxon>Pseudomonadati</taxon>
        <taxon>Pseudomonadota</taxon>
        <taxon>Gammaproteobacteria</taxon>
        <taxon>Moraxellales</taxon>
        <taxon>Moraxellaceae</taxon>
        <taxon>Acinetobacter</taxon>
    </lineage>
</organism>
<keyword evidence="2" id="KW-0488">Methylation</keyword>
<dbReference type="InterPro" id="IPR012902">
    <property type="entry name" value="N_methyl_site"/>
</dbReference>
<dbReference type="PANTHER" id="PTHR30093">
    <property type="entry name" value="GENERAL SECRETION PATHWAY PROTEIN G"/>
    <property type="match status" value="1"/>
</dbReference>
<protein>
    <recommendedName>
        <fullName evidence="7">Fimbrial protein</fullName>
    </recommendedName>
</protein>
<dbReference type="Gene3D" id="3.30.700.10">
    <property type="entry name" value="Glycoprotein, Type 4 Pilin"/>
    <property type="match status" value="1"/>
</dbReference>
<dbReference type="PANTHER" id="PTHR30093:SF34">
    <property type="entry name" value="PREPILIN PEPTIDASE-DEPENDENT PROTEIN D"/>
    <property type="match status" value="1"/>
</dbReference>
<dbReference type="OrthoDB" id="115249at2"/>
<dbReference type="HOGENOM" id="CLU_091705_4_0_6"/>
<comment type="caution">
    <text evidence="5">The sequence shown here is derived from an EMBL/GenBank/DDBJ whole genome shotgun (WGS) entry which is preliminary data.</text>
</comment>
<dbReference type="Pfam" id="PF00114">
    <property type="entry name" value="Pilin"/>
    <property type="match status" value="1"/>
</dbReference>
<keyword evidence="4" id="KW-0812">Transmembrane</keyword>
<sequence>MNTMQKGFTLIELMIVVAIIGILAAVAIPAYQDYTVRAKISEVITAGASAKSAISEGFQTNGMTGVESAAAAISKGTAAAPISKYVESIGSPSPVAGAAVAGAATGVITLTTTADASLPTDAQQKTIILTPYVDVAGTPTALAAGQDGSVQWACSTATNAQAVTRLPTIGASTADLPAKYAPSECR</sequence>
<keyword evidence="3" id="KW-0281">Fimbrium</keyword>
<proteinExistence type="inferred from homology"/>
<dbReference type="InterPro" id="IPR001082">
    <property type="entry name" value="Pilin"/>
</dbReference>
<evidence type="ECO:0008006" key="7">
    <source>
        <dbReference type="Google" id="ProtNLM"/>
    </source>
</evidence>
<evidence type="ECO:0000313" key="5">
    <source>
        <dbReference type="EMBL" id="ENW05857.1"/>
    </source>
</evidence>
<dbReference type="NCBIfam" id="TIGR02532">
    <property type="entry name" value="IV_pilin_GFxxxE"/>
    <property type="match status" value="1"/>
</dbReference>